<dbReference type="InterPro" id="IPR052536">
    <property type="entry name" value="ABC-4_Integral_Memb_Prot"/>
</dbReference>
<dbReference type="PIRSF" id="PIRSF018968">
    <property type="entry name" value="ABC_permease_BceB"/>
    <property type="match status" value="1"/>
</dbReference>
<comment type="caution">
    <text evidence="8">The sequence shown here is derived from an EMBL/GenBank/DDBJ whole genome shotgun (WGS) entry which is preliminary data.</text>
</comment>
<feature type="transmembrane region" description="Helical" evidence="6">
    <location>
        <begin position="21"/>
        <end position="40"/>
    </location>
</feature>
<evidence type="ECO:0000256" key="1">
    <source>
        <dbReference type="ARBA" id="ARBA00004651"/>
    </source>
</evidence>
<feature type="transmembrane region" description="Helical" evidence="6">
    <location>
        <begin position="60"/>
        <end position="78"/>
    </location>
</feature>
<evidence type="ECO:0000256" key="5">
    <source>
        <dbReference type="ARBA" id="ARBA00023136"/>
    </source>
</evidence>
<comment type="subcellular location">
    <subcellularLocation>
        <location evidence="1 6">Cell membrane</location>
        <topology evidence="1 6">Multi-pass membrane protein</topology>
    </subcellularLocation>
</comment>
<evidence type="ECO:0000256" key="4">
    <source>
        <dbReference type="ARBA" id="ARBA00022989"/>
    </source>
</evidence>
<feature type="transmembrane region" description="Helical" evidence="6">
    <location>
        <begin position="286"/>
        <end position="311"/>
    </location>
</feature>
<dbReference type="RefSeq" id="WP_099392377.1">
    <property type="nucleotide sequence ID" value="NZ_PDYF01000026.1"/>
</dbReference>
<accession>A0A2G3DTL3</accession>
<organism evidence="8 9">
    <name type="scientific">Pseudobutyrivibrio ruminis</name>
    <dbReference type="NCBI Taxonomy" id="46206"/>
    <lineage>
        <taxon>Bacteria</taxon>
        <taxon>Bacillati</taxon>
        <taxon>Bacillota</taxon>
        <taxon>Clostridia</taxon>
        <taxon>Lachnospirales</taxon>
        <taxon>Lachnospiraceae</taxon>
        <taxon>Pseudobutyrivibrio</taxon>
    </lineage>
</organism>
<dbReference type="InterPro" id="IPR003838">
    <property type="entry name" value="ABC3_permease_C"/>
</dbReference>
<gene>
    <name evidence="8" type="ORF">CSX01_10615</name>
</gene>
<feature type="transmembrane region" description="Helical" evidence="6">
    <location>
        <begin position="107"/>
        <end position="130"/>
    </location>
</feature>
<sequence>MKTLFYPKLAWDGIRKNRRLVFPYMLTCICMISMFYILLFLGSPSTGELLPRGGTTAMQVMILGSFVIAVFSVIFLYYTNSFLIRRRAGEFGLYNVLGMGKRNLAKIITFETLITSGISIVVGIFVGIVISKLAELGLVKMLGGQISYNIRIEWKSVYITVLFYLVIFAVIWFSSIIRVGVSSAVSLLKSEKAGEKAPKANWLLGLGGAIILAIAYYKAVSIVSPLDAIMVFFVAVIMVIIATYLLMIAGSVLLCRILQKNKKYYYNPKHFVSVSSLVYRMKRNGAGLASIAIIATMVLVMISTASCMWFGSQDMIDDRYPADINFVFRFEKSELMTEENMAYLRQAFEDYRAENDSTTTTVIDLPYMEMSGSEEDNNTINFDKSDIDAFNVSSMREVCFIPLQTYNEVTNQNIALDDGEALVFSSKGAKEYDTINLTVDGKSRTYKCVNSGTEEIFSDYYLGNIIPMISVVVSDYSDTMKFFEASANDRWYNMFTWKYSFDLNDSSMTAAEYAKGLKEAVSNAVEEKSELSENCWYYYEEREFEALEYVALNGSVFFIGIVLSIVFILAAVLIIYYKQISEGYEDAGRFEVMKKVGMSKKEIKRSINSQLLVVFFIPLVFAGLHLAFAFPMISKILNLFGLFNTGLFMMTTVICFIAFAIFYAVVYKVTSNVYYNIVTDAK</sequence>
<evidence type="ECO:0000256" key="6">
    <source>
        <dbReference type="PIRNR" id="PIRNR018968"/>
    </source>
</evidence>
<evidence type="ECO:0000313" key="9">
    <source>
        <dbReference type="Proteomes" id="UP000225889"/>
    </source>
</evidence>
<dbReference type="GO" id="GO:0005886">
    <property type="term" value="C:plasma membrane"/>
    <property type="evidence" value="ECO:0007669"/>
    <property type="project" value="UniProtKB-SubCell"/>
</dbReference>
<comment type="similarity">
    <text evidence="6">Belongs to the ABC-4 integral membrane protein family.</text>
</comment>
<feature type="domain" description="ABC3 transporter permease C-terminal" evidence="7">
    <location>
        <begin position="63"/>
        <end position="179"/>
    </location>
</feature>
<feature type="transmembrane region" description="Helical" evidence="6">
    <location>
        <begin position="611"/>
        <end position="633"/>
    </location>
</feature>
<feature type="transmembrane region" description="Helical" evidence="6">
    <location>
        <begin position="556"/>
        <end position="577"/>
    </location>
</feature>
<evidence type="ECO:0000256" key="2">
    <source>
        <dbReference type="ARBA" id="ARBA00022475"/>
    </source>
</evidence>
<feature type="transmembrane region" description="Helical" evidence="6">
    <location>
        <begin position="200"/>
        <end position="217"/>
    </location>
</feature>
<keyword evidence="2 6" id="KW-1003">Cell membrane</keyword>
<feature type="transmembrane region" description="Helical" evidence="6">
    <location>
        <begin position="229"/>
        <end position="255"/>
    </location>
</feature>
<reference evidence="8 9" key="2">
    <citation type="submission" date="2017-10" db="EMBL/GenBank/DDBJ databases">
        <authorList>
            <person name="Banno H."/>
            <person name="Chua N.-H."/>
        </authorList>
    </citation>
    <scope>NUCLEOTIDE SEQUENCE [LARGE SCALE GENOMIC DNA]</scope>
    <source>
        <strain evidence="8 9">JK626</strain>
    </source>
</reference>
<dbReference type="EMBL" id="PDYF01000026">
    <property type="protein sequence ID" value="PHU34362.1"/>
    <property type="molecule type" value="Genomic_DNA"/>
</dbReference>
<evidence type="ECO:0000313" key="8">
    <source>
        <dbReference type="EMBL" id="PHU34362.1"/>
    </source>
</evidence>
<dbReference type="Proteomes" id="UP000225889">
    <property type="component" value="Unassembled WGS sequence"/>
</dbReference>
<reference evidence="8 9" key="1">
    <citation type="submission" date="2017-10" db="EMBL/GenBank/DDBJ databases">
        <title>Resolving the taxonomy of Roseburia spp., Eubacterium rectale and Agathobacter spp. through phylogenomic analysis.</title>
        <authorList>
            <person name="Sheridan P.O."/>
            <person name="Walker A.W."/>
            <person name="Duncan S.H."/>
            <person name="Scott K.P."/>
            <person name="Toole P.W.O."/>
            <person name="Luis P."/>
            <person name="Flint H.J."/>
        </authorList>
    </citation>
    <scope>NUCLEOTIDE SEQUENCE [LARGE SCALE GENOMIC DNA]</scope>
    <source>
        <strain evidence="8 9">JK626</strain>
    </source>
</reference>
<dbReference type="Pfam" id="PF02687">
    <property type="entry name" value="FtsX"/>
    <property type="match status" value="2"/>
</dbReference>
<keyword evidence="3 6" id="KW-0812">Transmembrane</keyword>
<name>A0A2G3DTL3_9FIRM</name>
<dbReference type="AlphaFoldDB" id="A0A2G3DTL3"/>
<evidence type="ECO:0000259" key="7">
    <source>
        <dbReference type="Pfam" id="PF02687"/>
    </source>
</evidence>
<proteinExistence type="inferred from homology"/>
<keyword evidence="5 6" id="KW-0472">Membrane</keyword>
<dbReference type="InterPro" id="IPR027022">
    <property type="entry name" value="ABC_permease_BceB-typ"/>
</dbReference>
<evidence type="ECO:0000256" key="3">
    <source>
        <dbReference type="ARBA" id="ARBA00022692"/>
    </source>
</evidence>
<keyword evidence="6" id="KW-0813">Transport</keyword>
<dbReference type="PANTHER" id="PTHR46795">
    <property type="entry name" value="ABC TRANSPORTER PERMEASE-RELATED-RELATED"/>
    <property type="match status" value="1"/>
</dbReference>
<feature type="domain" description="ABC3 transporter permease C-terminal" evidence="7">
    <location>
        <begin position="561"/>
        <end position="664"/>
    </location>
</feature>
<keyword evidence="4 6" id="KW-1133">Transmembrane helix</keyword>
<dbReference type="GO" id="GO:0055085">
    <property type="term" value="P:transmembrane transport"/>
    <property type="evidence" value="ECO:0007669"/>
    <property type="project" value="UniProtKB-UniRule"/>
</dbReference>
<dbReference type="PANTHER" id="PTHR46795:SF3">
    <property type="entry name" value="ABC TRANSPORTER PERMEASE"/>
    <property type="match status" value="1"/>
</dbReference>
<protein>
    <submittedName>
        <fullName evidence="8">ABC transporter permease</fullName>
    </submittedName>
</protein>
<feature type="transmembrane region" description="Helical" evidence="6">
    <location>
        <begin position="639"/>
        <end position="666"/>
    </location>
</feature>
<feature type="transmembrane region" description="Helical" evidence="6">
    <location>
        <begin position="161"/>
        <end position="188"/>
    </location>
</feature>